<dbReference type="CDD" id="cd14014">
    <property type="entry name" value="STKc_PknB_like"/>
    <property type="match status" value="1"/>
</dbReference>
<dbReference type="InterPro" id="IPR017441">
    <property type="entry name" value="Protein_kinase_ATP_BS"/>
</dbReference>
<keyword evidence="2" id="KW-0723">Serine/threonine-protein kinase</keyword>
<dbReference type="RefSeq" id="WP_181603461.1">
    <property type="nucleotide sequence ID" value="NZ_CP059378.1"/>
</dbReference>
<dbReference type="EMBL" id="CP059378">
    <property type="protein sequence ID" value="QLY81976.1"/>
    <property type="molecule type" value="Genomic_DNA"/>
</dbReference>
<dbReference type="Gene3D" id="1.10.510.10">
    <property type="entry name" value="Transferase(Phosphotransferase) domain 1"/>
    <property type="match status" value="1"/>
</dbReference>
<feature type="transmembrane region" description="Helical" evidence="11">
    <location>
        <begin position="336"/>
        <end position="358"/>
    </location>
</feature>
<dbReference type="PROSITE" id="PS00108">
    <property type="entry name" value="PROTEIN_KINASE_ST"/>
    <property type="match status" value="1"/>
</dbReference>
<sequence length="637" mass="70509">MENIILGDRYELQEKIGEGGMSLVYKARDKKLNRFIAVKILKHEFIDNEDIVDKFKKEATAIANLNDPYIVNVLDVGSQEEYNYIVMEYIKGKTLKEFIREKGRIPYDLALNFSVQIAKALDCAHKNNIIHRDIKPQNILVTEEGSLKVMDFGIAKSTNSSTITNTSNVIGSAHYFSPEQAKGNYIDGRTDLYSLGVVIYEMVTGRVPFDADSPVSVALKHIQEEVVPAKNINSAVPESLNKLILKAMEKEQIKRYQSAKEMIIDLDKIKNDPNAIIGTVPVTEDDFTRVMPSVNPVNVADVKNSTSKNNDDWEEDEDDWDEEEDDSKKKKNKTKLGIILALVAVLILAGAAITTYFLTTNNKKAEDLKMPKIIGLKQDDAEKTLKDMGLEMLVAGEEKSTEPAGTVVKANKNEGDTVKKGETIRVYVSGKETKKKLQNVEGLDENQAIAFLGNAGVEIKEVIKEDSDSVEKGKVIRQDPKGDTEITEDTKVTLYVSRGKKPVAVPKLIGLSQQEAITKLGNVGLKSETIPQDTTNKNEDGKVIRTSVSEGNPVDAGSTITLTIGRYKDDNPDIELGFLVGKTVQEAADYMESKEIKPNTDNQNGDIVERLSKTKAKKGETVTIYTKKSETKPPATS</sequence>
<dbReference type="SMART" id="SM00220">
    <property type="entry name" value="S_TKc"/>
    <property type="match status" value="1"/>
</dbReference>
<keyword evidence="3" id="KW-0808">Transferase</keyword>
<organism evidence="14 15">
    <name type="scientific">Clostridium intestinale</name>
    <dbReference type="NCBI Taxonomy" id="36845"/>
    <lineage>
        <taxon>Bacteria</taxon>
        <taxon>Bacillati</taxon>
        <taxon>Bacillota</taxon>
        <taxon>Clostridia</taxon>
        <taxon>Eubacteriales</taxon>
        <taxon>Clostridiaceae</taxon>
        <taxon>Clostridium</taxon>
    </lineage>
</organism>
<dbReference type="EC" id="2.7.11.1" evidence="1"/>
<feature type="domain" description="Protein kinase" evidence="12">
    <location>
        <begin position="10"/>
        <end position="277"/>
    </location>
</feature>
<dbReference type="PROSITE" id="PS51178">
    <property type="entry name" value="PASTA"/>
    <property type="match status" value="3"/>
</dbReference>
<keyword evidence="5 14" id="KW-0418">Kinase</keyword>
<evidence type="ECO:0000256" key="5">
    <source>
        <dbReference type="ARBA" id="ARBA00022777"/>
    </source>
</evidence>
<dbReference type="PANTHER" id="PTHR24348:SF22">
    <property type="entry name" value="NON-SPECIFIC SERINE_THREONINE PROTEIN KINASE"/>
    <property type="match status" value="1"/>
</dbReference>
<feature type="domain" description="PASTA" evidence="13">
    <location>
        <begin position="499"/>
        <end position="566"/>
    </location>
</feature>
<protein>
    <recommendedName>
        <fullName evidence="1">non-specific serine/threonine protein kinase</fullName>
        <ecNumber evidence="1">2.7.11.1</ecNumber>
    </recommendedName>
</protein>
<feature type="compositionally biased region" description="Acidic residues" evidence="10">
    <location>
        <begin position="312"/>
        <end position="325"/>
    </location>
</feature>
<evidence type="ECO:0000256" key="1">
    <source>
        <dbReference type="ARBA" id="ARBA00012513"/>
    </source>
</evidence>
<evidence type="ECO:0000256" key="11">
    <source>
        <dbReference type="SAM" id="Phobius"/>
    </source>
</evidence>
<dbReference type="InterPro" id="IPR045269">
    <property type="entry name" value="Atg1-like"/>
</dbReference>
<keyword evidence="6 9" id="KW-0067">ATP-binding</keyword>
<comment type="catalytic activity">
    <reaction evidence="8">
        <text>L-seryl-[protein] + ATP = O-phospho-L-seryl-[protein] + ADP + H(+)</text>
        <dbReference type="Rhea" id="RHEA:17989"/>
        <dbReference type="Rhea" id="RHEA-COMP:9863"/>
        <dbReference type="Rhea" id="RHEA-COMP:11604"/>
        <dbReference type="ChEBI" id="CHEBI:15378"/>
        <dbReference type="ChEBI" id="CHEBI:29999"/>
        <dbReference type="ChEBI" id="CHEBI:30616"/>
        <dbReference type="ChEBI" id="CHEBI:83421"/>
        <dbReference type="ChEBI" id="CHEBI:456216"/>
        <dbReference type="EC" id="2.7.11.1"/>
    </reaction>
</comment>
<dbReference type="InterPro" id="IPR011009">
    <property type="entry name" value="Kinase-like_dom_sf"/>
</dbReference>
<dbReference type="GO" id="GO:0042594">
    <property type="term" value="P:response to starvation"/>
    <property type="evidence" value="ECO:0007669"/>
    <property type="project" value="TreeGrafter"/>
</dbReference>
<dbReference type="GO" id="GO:0005776">
    <property type="term" value="C:autophagosome"/>
    <property type="evidence" value="ECO:0007669"/>
    <property type="project" value="TreeGrafter"/>
</dbReference>
<evidence type="ECO:0000256" key="2">
    <source>
        <dbReference type="ARBA" id="ARBA00022527"/>
    </source>
</evidence>
<feature type="region of interest" description="Disordered" evidence="10">
    <location>
        <begin position="298"/>
        <end position="328"/>
    </location>
</feature>
<dbReference type="InterPro" id="IPR005543">
    <property type="entry name" value="PASTA_dom"/>
</dbReference>
<dbReference type="PROSITE" id="PS00107">
    <property type="entry name" value="PROTEIN_KINASE_ATP"/>
    <property type="match status" value="1"/>
</dbReference>
<dbReference type="Pfam" id="PF00069">
    <property type="entry name" value="Pkinase"/>
    <property type="match status" value="1"/>
</dbReference>
<evidence type="ECO:0000256" key="9">
    <source>
        <dbReference type="PROSITE-ProRule" id="PRU10141"/>
    </source>
</evidence>
<comment type="catalytic activity">
    <reaction evidence="7">
        <text>L-threonyl-[protein] + ATP = O-phospho-L-threonyl-[protein] + ADP + H(+)</text>
        <dbReference type="Rhea" id="RHEA:46608"/>
        <dbReference type="Rhea" id="RHEA-COMP:11060"/>
        <dbReference type="Rhea" id="RHEA-COMP:11605"/>
        <dbReference type="ChEBI" id="CHEBI:15378"/>
        <dbReference type="ChEBI" id="CHEBI:30013"/>
        <dbReference type="ChEBI" id="CHEBI:30616"/>
        <dbReference type="ChEBI" id="CHEBI:61977"/>
        <dbReference type="ChEBI" id="CHEBI:456216"/>
        <dbReference type="EC" id="2.7.11.1"/>
    </reaction>
</comment>
<dbReference type="GO" id="GO:0034045">
    <property type="term" value="C:phagophore assembly site membrane"/>
    <property type="evidence" value="ECO:0007669"/>
    <property type="project" value="TreeGrafter"/>
</dbReference>
<gene>
    <name evidence="14" type="primary">pknB</name>
    <name evidence="14" type="ORF">HZF06_10425</name>
</gene>
<dbReference type="FunFam" id="1.10.510.10:FF:000021">
    <property type="entry name" value="Serine/threonine protein kinase"/>
    <property type="match status" value="1"/>
</dbReference>
<evidence type="ECO:0000256" key="10">
    <source>
        <dbReference type="SAM" id="MobiDB-lite"/>
    </source>
</evidence>
<evidence type="ECO:0000256" key="7">
    <source>
        <dbReference type="ARBA" id="ARBA00047899"/>
    </source>
</evidence>
<dbReference type="AlphaFoldDB" id="A0A7D6VST0"/>
<dbReference type="SUPFAM" id="SSF54184">
    <property type="entry name" value="Penicillin-binding protein 2x (pbp-2x), c-terminal domain"/>
    <property type="match status" value="1"/>
</dbReference>
<accession>A0A7D6VST0</accession>
<keyword evidence="4 9" id="KW-0547">Nucleotide-binding</keyword>
<evidence type="ECO:0000256" key="6">
    <source>
        <dbReference type="ARBA" id="ARBA00022840"/>
    </source>
</evidence>
<dbReference type="Gene3D" id="3.30.200.20">
    <property type="entry name" value="Phosphorylase Kinase, domain 1"/>
    <property type="match status" value="1"/>
</dbReference>
<evidence type="ECO:0000259" key="12">
    <source>
        <dbReference type="PROSITE" id="PS50011"/>
    </source>
</evidence>
<evidence type="ECO:0000256" key="3">
    <source>
        <dbReference type="ARBA" id="ARBA00022679"/>
    </source>
</evidence>
<evidence type="ECO:0000313" key="15">
    <source>
        <dbReference type="Proteomes" id="UP000512286"/>
    </source>
</evidence>
<dbReference type="GO" id="GO:0005524">
    <property type="term" value="F:ATP binding"/>
    <property type="evidence" value="ECO:0007669"/>
    <property type="project" value="UniProtKB-UniRule"/>
</dbReference>
<dbReference type="GO" id="GO:0005829">
    <property type="term" value="C:cytosol"/>
    <property type="evidence" value="ECO:0007669"/>
    <property type="project" value="TreeGrafter"/>
</dbReference>
<keyword evidence="11" id="KW-0812">Transmembrane</keyword>
<dbReference type="Gene3D" id="3.30.10.20">
    <property type="match status" value="3"/>
</dbReference>
<reference evidence="14 15" key="1">
    <citation type="submission" date="2020-07" db="EMBL/GenBank/DDBJ databases">
        <title>Electron transfer.</title>
        <authorList>
            <person name="Huang L."/>
            <person name="Liu X."/>
            <person name="Zhou S."/>
        </authorList>
    </citation>
    <scope>NUCLEOTIDE SEQUENCE [LARGE SCALE GENOMIC DNA]</scope>
    <source>
        <strain evidence="14 15">Lx1</strain>
    </source>
</reference>
<feature type="domain" description="PASTA" evidence="13">
    <location>
        <begin position="364"/>
        <end position="430"/>
    </location>
</feature>
<dbReference type="GO" id="GO:0004674">
    <property type="term" value="F:protein serine/threonine kinase activity"/>
    <property type="evidence" value="ECO:0007669"/>
    <property type="project" value="UniProtKB-KW"/>
</dbReference>
<dbReference type="SMART" id="SM00740">
    <property type="entry name" value="PASTA"/>
    <property type="match status" value="4"/>
</dbReference>
<evidence type="ECO:0000259" key="13">
    <source>
        <dbReference type="PROSITE" id="PS51178"/>
    </source>
</evidence>
<dbReference type="PROSITE" id="PS50011">
    <property type="entry name" value="PROTEIN_KINASE_DOM"/>
    <property type="match status" value="1"/>
</dbReference>
<dbReference type="NCBIfam" id="NF033483">
    <property type="entry name" value="PknB_PASTA_kin"/>
    <property type="match status" value="1"/>
</dbReference>
<feature type="binding site" evidence="9">
    <location>
        <position position="39"/>
    </location>
    <ligand>
        <name>ATP</name>
        <dbReference type="ChEBI" id="CHEBI:30616"/>
    </ligand>
</feature>
<evidence type="ECO:0000256" key="8">
    <source>
        <dbReference type="ARBA" id="ARBA00048679"/>
    </source>
</evidence>
<name>A0A7D6VST0_9CLOT</name>
<dbReference type="Pfam" id="PF03793">
    <property type="entry name" value="PASTA"/>
    <property type="match status" value="3"/>
</dbReference>
<keyword evidence="11" id="KW-0472">Membrane</keyword>
<feature type="domain" description="PASTA" evidence="13">
    <location>
        <begin position="431"/>
        <end position="498"/>
    </location>
</feature>
<dbReference type="Proteomes" id="UP000512286">
    <property type="component" value="Chromosome"/>
</dbReference>
<keyword evidence="11" id="KW-1133">Transmembrane helix</keyword>
<dbReference type="PANTHER" id="PTHR24348">
    <property type="entry name" value="SERINE/THREONINE-PROTEIN KINASE UNC-51-RELATED"/>
    <property type="match status" value="1"/>
</dbReference>
<dbReference type="InterPro" id="IPR000719">
    <property type="entry name" value="Prot_kinase_dom"/>
</dbReference>
<feature type="region of interest" description="Disordered" evidence="10">
    <location>
        <begin position="594"/>
        <end position="613"/>
    </location>
</feature>
<dbReference type="SUPFAM" id="SSF56112">
    <property type="entry name" value="Protein kinase-like (PK-like)"/>
    <property type="match status" value="1"/>
</dbReference>
<dbReference type="InterPro" id="IPR008271">
    <property type="entry name" value="Ser/Thr_kinase_AS"/>
</dbReference>
<evidence type="ECO:0000313" key="14">
    <source>
        <dbReference type="EMBL" id="QLY81976.1"/>
    </source>
</evidence>
<evidence type="ECO:0000256" key="4">
    <source>
        <dbReference type="ARBA" id="ARBA00022741"/>
    </source>
</evidence>
<proteinExistence type="predicted"/>
<dbReference type="CDD" id="cd06577">
    <property type="entry name" value="PASTA_pknB"/>
    <property type="match status" value="3"/>
</dbReference>
<dbReference type="KEGG" id="cint:HZF06_10425"/>